<comment type="caution">
    <text evidence="2">The sequence shown here is derived from an EMBL/GenBank/DDBJ whole genome shotgun (WGS) entry which is preliminary data.</text>
</comment>
<reference evidence="3" key="1">
    <citation type="submission" date="2014-03" db="EMBL/GenBank/DDBJ databases">
        <title>The Genome Sequence of Puccinia striiformis f. sp. tritici PST-78.</title>
        <authorList>
            <consortium name="The Broad Institute Genome Sequencing Platform"/>
            <person name="Cuomo C."/>
            <person name="Hulbert S."/>
            <person name="Chen X."/>
            <person name="Walker B."/>
            <person name="Young S.K."/>
            <person name="Zeng Q."/>
            <person name="Gargeya S."/>
            <person name="Fitzgerald M."/>
            <person name="Haas B."/>
            <person name="Abouelleil A."/>
            <person name="Alvarado L."/>
            <person name="Arachchi H.M."/>
            <person name="Berlin A.M."/>
            <person name="Chapman S.B."/>
            <person name="Goldberg J."/>
            <person name="Griggs A."/>
            <person name="Gujja S."/>
            <person name="Hansen M."/>
            <person name="Howarth C."/>
            <person name="Imamovic A."/>
            <person name="Larimer J."/>
            <person name="McCowan C."/>
            <person name="Montmayeur A."/>
            <person name="Murphy C."/>
            <person name="Neiman D."/>
            <person name="Pearson M."/>
            <person name="Priest M."/>
            <person name="Roberts A."/>
            <person name="Saif S."/>
            <person name="Shea T."/>
            <person name="Sisk P."/>
            <person name="Sykes S."/>
            <person name="Wortman J."/>
            <person name="Nusbaum C."/>
            <person name="Birren B."/>
        </authorList>
    </citation>
    <scope>NUCLEOTIDE SEQUENCE [LARGE SCALE GENOMIC DNA]</scope>
    <source>
        <strain evidence="3">race PST-78</strain>
    </source>
</reference>
<evidence type="ECO:0000256" key="1">
    <source>
        <dbReference type="SAM" id="MobiDB-lite"/>
    </source>
</evidence>
<feature type="region of interest" description="Disordered" evidence="1">
    <location>
        <begin position="1"/>
        <end position="27"/>
    </location>
</feature>
<evidence type="ECO:0000313" key="2">
    <source>
        <dbReference type="EMBL" id="KNF04702.1"/>
    </source>
</evidence>
<feature type="region of interest" description="Disordered" evidence="1">
    <location>
        <begin position="39"/>
        <end position="100"/>
    </location>
</feature>
<dbReference type="AlphaFoldDB" id="A0A0L0VZR4"/>
<organism evidence="2 3">
    <name type="scientific">Puccinia striiformis f. sp. tritici PST-78</name>
    <dbReference type="NCBI Taxonomy" id="1165861"/>
    <lineage>
        <taxon>Eukaryota</taxon>
        <taxon>Fungi</taxon>
        <taxon>Dikarya</taxon>
        <taxon>Basidiomycota</taxon>
        <taxon>Pucciniomycotina</taxon>
        <taxon>Pucciniomycetes</taxon>
        <taxon>Pucciniales</taxon>
        <taxon>Pucciniaceae</taxon>
        <taxon>Puccinia</taxon>
    </lineage>
</organism>
<keyword evidence="3" id="KW-1185">Reference proteome</keyword>
<proteinExistence type="predicted"/>
<evidence type="ECO:0000313" key="3">
    <source>
        <dbReference type="Proteomes" id="UP000054564"/>
    </source>
</evidence>
<accession>A0A0L0VZR4</accession>
<dbReference type="Proteomes" id="UP000054564">
    <property type="component" value="Unassembled WGS sequence"/>
</dbReference>
<name>A0A0L0VZR4_9BASI</name>
<dbReference type="EMBL" id="AJIL01000011">
    <property type="protein sequence ID" value="KNF04702.1"/>
    <property type="molecule type" value="Genomic_DNA"/>
</dbReference>
<feature type="compositionally biased region" description="Basic and acidic residues" evidence="1">
    <location>
        <begin position="57"/>
        <end position="70"/>
    </location>
</feature>
<gene>
    <name evidence="2" type="ORF">PSTG_02186</name>
</gene>
<protein>
    <submittedName>
        <fullName evidence="2">Uncharacterized protein</fullName>
    </submittedName>
</protein>
<sequence length="100" mass="11111">MVEEAPPCQPPRNEETEQTSPKTEGISLMKKFKAKIRTVTNDHVKLSPNENTSPKGIEQDLPSRARKTVDRFCQAHGFSNPLKDNPTSPGKQHSDGTIDN</sequence>
<dbReference type="OrthoDB" id="2504836at2759"/>